<keyword evidence="7 21" id="KW-1133">Transmembrane helix</keyword>
<evidence type="ECO:0000256" key="10">
    <source>
        <dbReference type="ARBA" id="ARBA00023136"/>
    </source>
</evidence>
<feature type="binding site" evidence="17">
    <location>
        <position position="622"/>
    </location>
    <ligand>
        <name>L-glutamate</name>
        <dbReference type="ChEBI" id="CHEBI:29985"/>
    </ligand>
</feature>
<dbReference type="Gene3D" id="3.40.190.10">
    <property type="entry name" value="Periplasmic binding protein-like II"/>
    <property type="match status" value="2"/>
</dbReference>
<evidence type="ECO:0000256" key="2">
    <source>
        <dbReference type="ARBA" id="ARBA00022448"/>
    </source>
</evidence>
<feature type="transmembrane region" description="Helical" evidence="21">
    <location>
        <begin position="730"/>
        <end position="755"/>
    </location>
</feature>
<dbReference type="SUPFAM" id="SSF53850">
    <property type="entry name" value="Periplasmic binding protein-like II"/>
    <property type="match status" value="1"/>
</dbReference>
<dbReference type="SUPFAM" id="SSF53822">
    <property type="entry name" value="Periplasmic binding protein-like I"/>
    <property type="match status" value="1"/>
</dbReference>
<feature type="binding site" evidence="17">
    <location>
        <position position="790"/>
    </location>
    <ligand>
        <name>L-glutamate</name>
        <dbReference type="ChEBI" id="CHEBI:29985"/>
    </ligand>
</feature>
<keyword evidence="19" id="KW-1015">Disulfide bond</keyword>
<evidence type="ECO:0000256" key="6">
    <source>
        <dbReference type="ARBA" id="ARBA00022833"/>
    </source>
</evidence>
<sequence length="1089" mass="125319">MDVKCFLWLIYIQGLYTLKSETVQQKKLTKHVCYRNTTLKNIITIGIVISGPESNAFDSICSSITKFMNKINIEYRKKLDSNRLQFVLMRHTRDLSLNKLWKLFCKNKSGLLRLKINSLIYLEYNHWNFKKKNSVDSRLLLHFIKLHKIPTIIWQNEGIIQANRGDLTLQLMPSIEQQVNVMLDFLLEYKWATITIITSKLTGYIQFVQSLRYQINTEMKYFHIKIQQIIHIFYTKDKELIELQMKKIDKKTSNILFLYCSRDEANEIFKIANQLGLTEKKFVWIAAKSVISPMAAKFKMKERLDSLFPLGMFGKEAVMNLYFEWKNSFFLYRYHYSLLILFVYFNAAVQFKEDEKGFFNNGNSKRKVEQVIKNIQKGISIWIKAVVNIHETSSKDRLTFRPHFTCNRNDNLFNWNNSQIMYDEMLNNSWSLKPNLESFQMNHDGTLANAEISLLNLGMSHKRAEKTWKEIGSWNSKLKKLQMTRVTFPGGKTKPPESKTQRQRMKIVTLEENPYVIYSNPNNVTGKCLPHAKLCRIASKEQVAVSTETINPNHYQCCSGFCIDLLLKLSKELHFDFELFQVRDGKWGAYNTDRGEWNGLIKDILDKEADMVVTSLKINPERAAAIDFSVPFLETGISIIVRVQEGVISPTAFLKPYDMYSWCIILAFCVNASGVAVFLFEWLSPYGLDRGSGVLKGHRFSLFRALWLIWAILFGAAVNVDNPKGMSSKFIGSIWALFAMVFTASYTANLAAFMITKDHYEKLSGIQDWRLINAKQLKPPFKFGTVPDGSTETNLKHNFPQMHEYMKQFNKSTVKLGVEAVKDGSINAFIYDATVLEYIASKDDDCKLKTVGAWYAMTGYGMGFPKKSPWKAVIDRYILKFQQEGELERLQEYWLRGGCTAAEGGEESSAELGVPNFTSAFLLLIAGMLLGLIILFLEHMLFRFCLDKIRAYDRCGISNLFSLSVGKSSALDETVMSAIKDQSNAKCTSSFCELKKKKLQHQIDKLTNENTTLKRDLSSSASCPRAAKENYMEYNGPKIIEEYEIYEESSVFYDSSDSNELDSNQVIMTLSDIYTGRESTTRSEVQTLV</sequence>
<feature type="chain" id="PRO_5029493949" evidence="22">
    <location>
        <begin position="18"/>
        <end position="1089"/>
    </location>
</feature>
<dbReference type="InterPro" id="IPR001508">
    <property type="entry name" value="Iono_Glu_rcpt_met"/>
</dbReference>
<evidence type="ECO:0000256" key="19">
    <source>
        <dbReference type="PIRSR" id="PIRSR601508-3"/>
    </source>
</evidence>
<evidence type="ECO:0000256" key="18">
    <source>
        <dbReference type="PIRSR" id="PIRSR601508-2"/>
    </source>
</evidence>
<evidence type="ECO:0000256" key="14">
    <source>
        <dbReference type="ARBA" id="ARBA00023286"/>
    </source>
</evidence>
<evidence type="ECO:0000256" key="13">
    <source>
        <dbReference type="ARBA" id="ARBA00023257"/>
    </source>
</evidence>
<dbReference type="FunFam" id="3.40.190.10:FF:000009">
    <property type="entry name" value="Putative glutamate receptor ionotropic NMDA 2B"/>
    <property type="match status" value="1"/>
</dbReference>
<evidence type="ECO:0000256" key="3">
    <source>
        <dbReference type="ARBA" id="ARBA00022475"/>
    </source>
</evidence>
<dbReference type="InterPro" id="IPR028082">
    <property type="entry name" value="Peripla_BP_I"/>
</dbReference>
<keyword evidence="9" id="KW-0406">Ion transport</keyword>
<keyword evidence="3" id="KW-1003">Cell membrane</keyword>
<dbReference type="GO" id="GO:0045211">
    <property type="term" value="C:postsynaptic membrane"/>
    <property type="evidence" value="ECO:0007669"/>
    <property type="project" value="UniProtKB-SubCell"/>
</dbReference>
<keyword evidence="6" id="KW-0862">Zinc</keyword>
<dbReference type="Pfam" id="PF10613">
    <property type="entry name" value="Lig_chan-Glu_bd"/>
    <property type="match status" value="1"/>
</dbReference>
<feature type="site" description="Interaction with the cone snail toxin Con-ikot-ikot" evidence="18">
    <location>
        <position position="880"/>
    </location>
</feature>
<feature type="site" description="Crucial to convey clamshell closure to channel opening" evidence="18">
    <location>
        <position position="763"/>
    </location>
</feature>
<dbReference type="OrthoDB" id="5984008at2759"/>
<evidence type="ECO:0000256" key="4">
    <source>
        <dbReference type="ARBA" id="ARBA00022692"/>
    </source>
</evidence>
<keyword evidence="22" id="KW-0732">Signal</keyword>
<organism evidence="25 26">
    <name type="scientific">Dimorphilus gyrociliatus</name>
    <dbReference type="NCBI Taxonomy" id="2664684"/>
    <lineage>
        <taxon>Eukaryota</taxon>
        <taxon>Metazoa</taxon>
        <taxon>Spiralia</taxon>
        <taxon>Lophotrochozoa</taxon>
        <taxon>Annelida</taxon>
        <taxon>Polychaeta</taxon>
        <taxon>Polychaeta incertae sedis</taxon>
        <taxon>Dinophilidae</taxon>
        <taxon>Dimorphilus</taxon>
    </lineage>
</organism>
<dbReference type="GO" id="GO:0046872">
    <property type="term" value="F:metal ion binding"/>
    <property type="evidence" value="ECO:0007669"/>
    <property type="project" value="UniProtKB-KW"/>
</dbReference>
<evidence type="ECO:0000313" key="25">
    <source>
        <dbReference type="EMBL" id="CAD5119500.1"/>
    </source>
</evidence>
<evidence type="ECO:0000256" key="1">
    <source>
        <dbReference type="ARBA" id="ARBA00004651"/>
    </source>
</evidence>
<reference evidence="25 26" key="1">
    <citation type="submission" date="2020-08" db="EMBL/GenBank/DDBJ databases">
        <authorList>
            <person name="Hejnol A."/>
        </authorList>
    </citation>
    <scope>NUCLEOTIDE SEQUENCE [LARGE SCALE GENOMIC DNA]</scope>
</reference>
<evidence type="ECO:0000256" key="8">
    <source>
        <dbReference type="ARBA" id="ARBA00023018"/>
    </source>
</evidence>
<dbReference type="Pfam" id="PF00060">
    <property type="entry name" value="Lig_chan"/>
    <property type="match status" value="1"/>
</dbReference>
<feature type="signal peptide" evidence="22">
    <location>
        <begin position="1"/>
        <end position="17"/>
    </location>
</feature>
<dbReference type="FunFam" id="3.40.190.10:FF:000155">
    <property type="entry name" value="Glutamate receptor ionotropic, NMDA 2B"/>
    <property type="match status" value="1"/>
</dbReference>
<evidence type="ECO:0000259" key="23">
    <source>
        <dbReference type="SMART" id="SM00079"/>
    </source>
</evidence>
<accession>A0A7I8VU73</accession>
<comment type="subcellular location">
    <subcellularLocation>
        <location evidence="1">Cell membrane</location>
        <topology evidence="1">Multi-pass membrane protein</topology>
    </subcellularLocation>
    <subcellularLocation>
        <location evidence="16">Postsynaptic cell membrane</location>
    </subcellularLocation>
</comment>
<dbReference type="GO" id="GO:0015276">
    <property type="term" value="F:ligand-gated monoatomic ion channel activity"/>
    <property type="evidence" value="ECO:0007669"/>
    <property type="project" value="InterPro"/>
</dbReference>
<evidence type="ECO:0000256" key="11">
    <source>
        <dbReference type="ARBA" id="ARBA00023170"/>
    </source>
</evidence>
<keyword evidence="15" id="KW-0407">Ion channel</keyword>
<dbReference type="Gene3D" id="3.40.50.2300">
    <property type="match status" value="1"/>
</dbReference>
<feature type="coiled-coil region" evidence="20">
    <location>
        <begin position="989"/>
        <end position="1016"/>
    </location>
</feature>
<dbReference type="SMART" id="SM00079">
    <property type="entry name" value="PBPe"/>
    <property type="match status" value="1"/>
</dbReference>
<keyword evidence="4 21" id="KW-0812">Transmembrane</keyword>
<dbReference type="Pfam" id="PF01094">
    <property type="entry name" value="ANF_receptor"/>
    <property type="match status" value="1"/>
</dbReference>
<evidence type="ECO:0000256" key="15">
    <source>
        <dbReference type="ARBA" id="ARBA00023303"/>
    </source>
</evidence>
<dbReference type="AlphaFoldDB" id="A0A7I8VU73"/>
<feature type="binding site" evidence="17">
    <location>
        <position position="791"/>
    </location>
    <ligand>
        <name>L-glutamate</name>
        <dbReference type="ChEBI" id="CHEBI:29985"/>
    </ligand>
</feature>
<keyword evidence="20" id="KW-0175">Coiled coil</keyword>
<name>A0A7I8VU73_9ANNE</name>
<evidence type="ECO:0000256" key="9">
    <source>
        <dbReference type="ARBA" id="ARBA00023065"/>
    </source>
</evidence>
<evidence type="ECO:0000256" key="7">
    <source>
        <dbReference type="ARBA" id="ARBA00022989"/>
    </source>
</evidence>
<feature type="domain" description="Ionotropic glutamate receptor C-terminal" evidence="23">
    <location>
        <begin position="542"/>
        <end position="897"/>
    </location>
</feature>
<feature type="site" description="Interaction with the cone snail toxin Con-ikot-ikot" evidence="18">
    <location>
        <position position="796"/>
    </location>
</feature>
<dbReference type="InterPro" id="IPR015683">
    <property type="entry name" value="Ionotropic_Glu_rcpt"/>
</dbReference>
<protein>
    <submittedName>
        <fullName evidence="25">DgyrCDS8105</fullName>
    </submittedName>
</protein>
<feature type="transmembrane region" description="Helical" evidence="21">
    <location>
        <begin position="659"/>
        <end position="680"/>
    </location>
</feature>
<dbReference type="PANTHER" id="PTHR18966">
    <property type="entry name" value="IONOTROPIC GLUTAMATE RECEPTOR"/>
    <property type="match status" value="1"/>
</dbReference>
<keyword evidence="8" id="KW-0770">Synapse</keyword>
<feature type="transmembrane region" description="Helical" evidence="21">
    <location>
        <begin position="921"/>
        <end position="942"/>
    </location>
</feature>
<proteinExistence type="predicted"/>
<evidence type="ECO:0000256" key="5">
    <source>
        <dbReference type="ARBA" id="ARBA00022723"/>
    </source>
</evidence>
<evidence type="ECO:0000259" key="24">
    <source>
        <dbReference type="SMART" id="SM00918"/>
    </source>
</evidence>
<keyword evidence="5" id="KW-0479">Metal-binding</keyword>
<dbReference type="EMBL" id="CAJFCJ010000010">
    <property type="protein sequence ID" value="CAD5119500.1"/>
    <property type="molecule type" value="Genomic_DNA"/>
</dbReference>
<evidence type="ECO:0000256" key="17">
    <source>
        <dbReference type="PIRSR" id="PIRSR601508-1"/>
    </source>
</evidence>
<dbReference type="PRINTS" id="PR00177">
    <property type="entry name" value="NMDARECEPTOR"/>
</dbReference>
<dbReference type="InterPro" id="IPR001828">
    <property type="entry name" value="ANF_lig-bd_rcpt"/>
</dbReference>
<comment type="caution">
    <text evidence="25">The sequence shown here is derived from an EMBL/GenBank/DDBJ whole genome shotgun (WGS) entry which is preliminary data.</text>
</comment>
<keyword evidence="14" id="KW-1071">Ligand-gated ion channel</keyword>
<keyword evidence="13" id="KW-0628">Postsynaptic cell membrane</keyword>
<feature type="domain" description="Ionotropic glutamate receptor L-glutamate and glycine-binding" evidence="24">
    <location>
        <begin position="542"/>
        <end position="606"/>
    </location>
</feature>
<feature type="binding site" evidence="17">
    <location>
        <position position="832"/>
    </location>
    <ligand>
        <name>L-glutamate</name>
        <dbReference type="ChEBI" id="CHEBI:29985"/>
    </ligand>
</feature>
<evidence type="ECO:0000256" key="12">
    <source>
        <dbReference type="ARBA" id="ARBA00023180"/>
    </source>
</evidence>
<evidence type="ECO:0000256" key="16">
    <source>
        <dbReference type="ARBA" id="ARBA00034100"/>
    </source>
</evidence>
<gene>
    <name evidence="25" type="ORF">DGYR_LOCUS7734</name>
</gene>
<dbReference type="GO" id="GO:0038023">
    <property type="term" value="F:signaling receptor activity"/>
    <property type="evidence" value="ECO:0007669"/>
    <property type="project" value="InterPro"/>
</dbReference>
<evidence type="ECO:0000256" key="20">
    <source>
        <dbReference type="SAM" id="Coils"/>
    </source>
</evidence>
<evidence type="ECO:0000313" key="26">
    <source>
        <dbReference type="Proteomes" id="UP000549394"/>
    </source>
</evidence>
<evidence type="ECO:0000256" key="21">
    <source>
        <dbReference type="SAM" id="Phobius"/>
    </source>
</evidence>
<keyword evidence="26" id="KW-1185">Reference proteome</keyword>
<dbReference type="SMART" id="SM00918">
    <property type="entry name" value="Lig_chan-Glu_bd"/>
    <property type="match status" value="1"/>
</dbReference>
<keyword evidence="11" id="KW-0675">Receptor</keyword>
<feature type="transmembrane region" description="Helical" evidence="21">
    <location>
        <begin position="701"/>
        <end position="718"/>
    </location>
</feature>
<evidence type="ECO:0000256" key="22">
    <source>
        <dbReference type="SAM" id="SignalP"/>
    </source>
</evidence>
<dbReference type="InterPro" id="IPR001320">
    <property type="entry name" value="Iontro_rcpt_C"/>
</dbReference>
<feature type="disulfide bond" evidence="19">
    <location>
        <begin position="846"/>
        <end position="899"/>
    </location>
</feature>
<keyword evidence="2" id="KW-0813">Transport</keyword>
<keyword evidence="10 21" id="KW-0472">Membrane</keyword>
<keyword evidence="12" id="KW-0325">Glycoprotein</keyword>
<dbReference type="Proteomes" id="UP000549394">
    <property type="component" value="Unassembled WGS sequence"/>
</dbReference>
<dbReference type="InterPro" id="IPR019594">
    <property type="entry name" value="Glu/Gly-bd"/>
</dbReference>